<name>A0ABR4FFM5_9PEZI</name>
<evidence type="ECO:0000256" key="5">
    <source>
        <dbReference type="ARBA" id="ARBA00034078"/>
    </source>
</evidence>
<protein>
    <recommendedName>
        <fullName evidence="6">Rieske domain-containing protein</fullName>
    </recommendedName>
</protein>
<keyword evidence="1" id="KW-0001">2Fe-2S</keyword>
<dbReference type="Pfam" id="PF00355">
    <property type="entry name" value="Rieske"/>
    <property type="match status" value="1"/>
</dbReference>
<dbReference type="Gene3D" id="2.102.10.10">
    <property type="entry name" value="Rieske [2Fe-2S] iron-sulphur domain"/>
    <property type="match status" value="1"/>
</dbReference>
<dbReference type="EMBL" id="JBAWTH010000001">
    <property type="protein sequence ID" value="KAL2293506.1"/>
    <property type="molecule type" value="Genomic_DNA"/>
</dbReference>
<feature type="domain" description="Rieske" evidence="6">
    <location>
        <begin position="123"/>
        <end position="215"/>
    </location>
</feature>
<dbReference type="SUPFAM" id="SSF50022">
    <property type="entry name" value="ISP domain"/>
    <property type="match status" value="1"/>
</dbReference>
<comment type="caution">
    <text evidence="7">The sequence shown here is derived from an EMBL/GenBank/DDBJ whole genome shotgun (WGS) entry which is preliminary data.</text>
</comment>
<keyword evidence="8" id="KW-1185">Reference proteome</keyword>
<evidence type="ECO:0000256" key="3">
    <source>
        <dbReference type="ARBA" id="ARBA00023004"/>
    </source>
</evidence>
<evidence type="ECO:0000256" key="4">
    <source>
        <dbReference type="ARBA" id="ARBA00023014"/>
    </source>
</evidence>
<evidence type="ECO:0000256" key="2">
    <source>
        <dbReference type="ARBA" id="ARBA00022723"/>
    </source>
</evidence>
<evidence type="ECO:0000256" key="1">
    <source>
        <dbReference type="ARBA" id="ARBA00022714"/>
    </source>
</evidence>
<comment type="cofactor">
    <cofactor evidence="5">
        <name>[2Fe-2S] cluster</name>
        <dbReference type="ChEBI" id="CHEBI:190135"/>
    </cofactor>
</comment>
<evidence type="ECO:0000259" key="6">
    <source>
        <dbReference type="PROSITE" id="PS51296"/>
    </source>
</evidence>
<keyword evidence="2" id="KW-0479">Metal-binding</keyword>
<keyword evidence="3" id="KW-0408">Iron</keyword>
<dbReference type="PANTHER" id="PTHR21496:SF0">
    <property type="entry name" value="RIESKE DOMAIN-CONTAINING PROTEIN"/>
    <property type="match status" value="1"/>
</dbReference>
<dbReference type="InterPro" id="IPR036922">
    <property type="entry name" value="Rieske_2Fe-2S_sf"/>
</dbReference>
<organism evidence="7 8">
    <name type="scientific">Diaporthe vaccinii</name>
    <dbReference type="NCBI Taxonomy" id="105482"/>
    <lineage>
        <taxon>Eukaryota</taxon>
        <taxon>Fungi</taxon>
        <taxon>Dikarya</taxon>
        <taxon>Ascomycota</taxon>
        <taxon>Pezizomycotina</taxon>
        <taxon>Sordariomycetes</taxon>
        <taxon>Sordariomycetidae</taxon>
        <taxon>Diaporthales</taxon>
        <taxon>Diaporthaceae</taxon>
        <taxon>Diaporthe</taxon>
        <taxon>Diaporthe eres species complex</taxon>
    </lineage>
</organism>
<reference evidence="7 8" key="1">
    <citation type="submission" date="2024-03" db="EMBL/GenBank/DDBJ databases">
        <title>A high-quality draft genome sequence of Diaporthe vaccinii, a causative agent of upright dieback and viscid rot disease in cranberry plants.</title>
        <authorList>
            <person name="Sarrasin M."/>
            <person name="Lang B.F."/>
            <person name="Burger G."/>
        </authorList>
    </citation>
    <scope>NUCLEOTIDE SEQUENCE [LARGE SCALE GENOMIC DNA]</scope>
    <source>
        <strain evidence="7 8">IS7</strain>
    </source>
</reference>
<dbReference type="PANTHER" id="PTHR21496">
    <property type="entry name" value="FERREDOXIN-RELATED"/>
    <property type="match status" value="1"/>
</dbReference>
<gene>
    <name evidence="7" type="ORF">FJTKL_05394</name>
</gene>
<proteinExistence type="predicted"/>
<accession>A0ABR4FFM5</accession>
<dbReference type="PROSITE" id="PS51296">
    <property type="entry name" value="RIESKE"/>
    <property type="match status" value="1"/>
</dbReference>
<evidence type="ECO:0000313" key="7">
    <source>
        <dbReference type="EMBL" id="KAL2293506.1"/>
    </source>
</evidence>
<keyword evidence="4" id="KW-0411">Iron-sulfur</keyword>
<sequence length="222" mass="24583">MDCRVLQAHLHAHLCSQSVLRPIKRQNCIAGNRSPYLKAMTLFFNPFSRSQGGNAWFRVGLASSFPNLTSEDEDNIAHSRPCGSEAVTAPGCKVFYVPKEDSSLANQVALDDSGTPSEPGSLRDQVLVFQYKGKFHAINQECPHSSYPLSDGTPFDIEDFGIVLSSGITCPKHGWSFDLITGRGDRGNYRLQVWEIELRPVETAGVEGGDNEVWVRRKQRIG</sequence>
<dbReference type="Proteomes" id="UP001600888">
    <property type="component" value="Unassembled WGS sequence"/>
</dbReference>
<dbReference type="InterPro" id="IPR017941">
    <property type="entry name" value="Rieske_2Fe-2S"/>
</dbReference>
<evidence type="ECO:0000313" key="8">
    <source>
        <dbReference type="Proteomes" id="UP001600888"/>
    </source>
</evidence>